<dbReference type="InterPro" id="IPR050090">
    <property type="entry name" value="Tyrosine_recombinase_XerCD"/>
</dbReference>
<dbReference type="EMBL" id="AM286415">
    <property type="protein sequence ID" value="CAL12417.1"/>
    <property type="molecule type" value="Genomic_DNA"/>
</dbReference>
<dbReference type="Pfam" id="PF12167">
    <property type="entry name" value="Arm-DNA-bind_2"/>
    <property type="match status" value="1"/>
</dbReference>
<dbReference type="KEGG" id="yen:YE2364"/>
<dbReference type="PATRIC" id="fig|393305.7.peg.2519"/>
<keyword evidence="1" id="KW-0229">DNA integration</keyword>
<evidence type="ECO:0000313" key="6">
    <source>
        <dbReference type="Proteomes" id="UP000000642"/>
    </source>
</evidence>
<dbReference type="GO" id="GO:0003677">
    <property type="term" value="F:DNA binding"/>
    <property type="evidence" value="ECO:0007669"/>
    <property type="project" value="UniProtKB-KW"/>
</dbReference>
<dbReference type="PANTHER" id="PTHR30349:SF36">
    <property type="entry name" value="PROPHAGE INTEGRASE INTR-RELATED"/>
    <property type="match status" value="1"/>
</dbReference>
<reference evidence="5 6" key="1">
    <citation type="journal article" date="2006" name="PLoS Genet.">
        <title>The complete genome sequence and comparative genome analysis of the high pathogenicity Yersinia enterocolitica strain 8081.</title>
        <authorList>
            <person name="Thomson N.R."/>
            <person name="Howard S."/>
            <person name="Wren B.W."/>
            <person name="Holden M.T.G."/>
            <person name="Crossman L."/>
            <person name="Challis G.L."/>
            <person name="Churcher C."/>
            <person name="Mungall K."/>
            <person name="Brooks K."/>
            <person name="Chillingworth T."/>
            <person name="Feltwell T."/>
            <person name="Abdellah Z."/>
            <person name="Hauser H."/>
            <person name="Jagels K."/>
            <person name="Maddison M."/>
            <person name="Moule S."/>
            <person name="Sanders M."/>
            <person name="Whitehead S."/>
            <person name="Quail M.A."/>
            <person name="Dougan G."/>
            <person name="Parkhill J."/>
            <person name="Prentice M.B."/>
        </authorList>
    </citation>
    <scope>NUCLEOTIDE SEQUENCE [LARGE SCALE GENOMIC DNA]</scope>
    <source>
        <strain evidence="6">NCTC 13174 / 8081</strain>
    </source>
</reference>
<sequence length="429" mass="48338">MRMIKYPTGVENHGGKLRLWFIYKGVRVREALGVFDTPKNRKVAGELRASICFTIKTGTFDYAVQFPNSPNLAKFGQARKDMTLYELSNKWLSLKEMDLTINAFSRYKSFISVTTSIIGCNRLVSSITQEDILSLRRELLTGFQILGHHQTNRSMKKGRSVPTVNVYISCLGAMLGFAFQNGYSDKNPMIGVSPLKKGRPDPDPLTKSEYQRFLSASPSEQMKNIWILAINTGMRHGEICALSWEDIDTKNWTITIRRNMAVINHFTPPKTDSGNREIRLTYPAIEALKNQMAMTRLGECHDITVNLREFAKKRVDQCTFVFCPKISARNGNGGHWYSPGSIGTAWNAILKKAGIRHRKAYESRHTFACWALSAGANPNFVANQMGHASAQMIYNVYGKWMSENNLDQMAILNAGFNDNAPLMPQTIAI</sequence>
<dbReference type="InterPro" id="IPR011010">
    <property type="entry name" value="DNA_brk_join_enz"/>
</dbReference>
<name>A1JR99_YERE8</name>
<keyword evidence="3" id="KW-0233">DNA recombination</keyword>
<dbReference type="InterPro" id="IPR002104">
    <property type="entry name" value="Integrase_catalytic"/>
</dbReference>
<dbReference type="AlphaFoldDB" id="A1JR99"/>
<evidence type="ECO:0000256" key="2">
    <source>
        <dbReference type="ARBA" id="ARBA00023125"/>
    </source>
</evidence>
<feature type="domain" description="Tyr recombinase" evidence="4">
    <location>
        <begin position="200"/>
        <end position="411"/>
    </location>
</feature>
<dbReference type="Proteomes" id="UP000000642">
    <property type="component" value="Chromosome"/>
</dbReference>
<dbReference type="InterPro" id="IPR010998">
    <property type="entry name" value="Integrase_recombinase_N"/>
</dbReference>
<dbReference type="eggNOG" id="COG0582">
    <property type="taxonomic scope" value="Bacteria"/>
</dbReference>
<dbReference type="HOGENOM" id="CLU_027562_8_1_6"/>
<dbReference type="GO" id="GO:0015074">
    <property type="term" value="P:DNA integration"/>
    <property type="evidence" value="ECO:0007669"/>
    <property type="project" value="UniProtKB-KW"/>
</dbReference>
<evidence type="ECO:0000256" key="1">
    <source>
        <dbReference type="ARBA" id="ARBA00022908"/>
    </source>
</evidence>
<dbReference type="Gene3D" id="1.10.443.10">
    <property type="entry name" value="Intergrase catalytic core"/>
    <property type="match status" value="1"/>
</dbReference>
<accession>A1JR99</accession>
<dbReference type="Pfam" id="PF00589">
    <property type="entry name" value="Phage_integrase"/>
    <property type="match status" value="1"/>
</dbReference>
<keyword evidence="2" id="KW-0238">DNA-binding</keyword>
<dbReference type="SUPFAM" id="SSF56349">
    <property type="entry name" value="DNA breaking-rejoining enzymes"/>
    <property type="match status" value="1"/>
</dbReference>
<protein>
    <submittedName>
        <fullName evidence="5">Phage integrase</fullName>
    </submittedName>
</protein>
<dbReference type="CDD" id="cd01189">
    <property type="entry name" value="INT_ICEBs1_C_like"/>
    <property type="match status" value="1"/>
</dbReference>
<dbReference type="GO" id="GO:0006310">
    <property type="term" value="P:DNA recombination"/>
    <property type="evidence" value="ECO:0007669"/>
    <property type="project" value="UniProtKB-KW"/>
</dbReference>
<organism evidence="5 6">
    <name type="scientific">Yersinia enterocolitica serotype O:8 / biotype 1B (strain NCTC 13174 / 8081)</name>
    <dbReference type="NCBI Taxonomy" id="393305"/>
    <lineage>
        <taxon>Bacteria</taxon>
        <taxon>Pseudomonadati</taxon>
        <taxon>Pseudomonadota</taxon>
        <taxon>Gammaproteobacteria</taxon>
        <taxon>Enterobacterales</taxon>
        <taxon>Yersiniaceae</taxon>
        <taxon>Yersinia</taxon>
    </lineage>
</organism>
<dbReference type="OrthoDB" id="5391994at2"/>
<dbReference type="InterPro" id="IPR013762">
    <property type="entry name" value="Integrase-like_cat_sf"/>
</dbReference>
<dbReference type="PROSITE" id="PS51898">
    <property type="entry name" value="TYR_RECOMBINASE"/>
    <property type="match status" value="1"/>
</dbReference>
<gene>
    <name evidence="5" type="primary">int</name>
    <name evidence="5" type="ordered locus">YE2364</name>
</gene>
<dbReference type="InterPro" id="IPR022000">
    <property type="entry name" value="Min27-like_integrase_DNA_bind"/>
</dbReference>
<dbReference type="Gene3D" id="1.10.150.130">
    <property type="match status" value="1"/>
</dbReference>
<evidence type="ECO:0000259" key="4">
    <source>
        <dbReference type="PROSITE" id="PS51898"/>
    </source>
</evidence>
<dbReference type="PANTHER" id="PTHR30349">
    <property type="entry name" value="PHAGE INTEGRASE-RELATED"/>
    <property type="match status" value="1"/>
</dbReference>
<proteinExistence type="predicted"/>
<evidence type="ECO:0000256" key="3">
    <source>
        <dbReference type="ARBA" id="ARBA00023172"/>
    </source>
</evidence>
<evidence type="ECO:0000313" key="5">
    <source>
        <dbReference type="EMBL" id="CAL12417.1"/>
    </source>
</evidence>